<dbReference type="eggNOG" id="ENOG5033075">
    <property type="taxonomic scope" value="Bacteria"/>
</dbReference>
<dbReference type="AlphaFoldDB" id="A1ZSW7"/>
<keyword evidence="1" id="KW-0472">Membrane</keyword>
<dbReference type="Proteomes" id="UP000004095">
    <property type="component" value="Unassembled WGS sequence"/>
</dbReference>
<feature type="transmembrane region" description="Helical" evidence="1">
    <location>
        <begin position="118"/>
        <end position="140"/>
    </location>
</feature>
<dbReference type="OrthoDB" id="1467737at2"/>
<gene>
    <name evidence="2" type="ORF">M23134_01701</name>
</gene>
<protein>
    <recommendedName>
        <fullName evidence="4">Small multi-drug export protein</fullName>
    </recommendedName>
</protein>
<dbReference type="EMBL" id="AAWS01000033">
    <property type="protein sequence ID" value="EAY26531.1"/>
    <property type="molecule type" value="Genomic_DNA"/>
</dbReference>
<accession>A1ZSW7</accession>
<proteinExistence type="predicted"/>
<evidence type="ECO:0008006" key="4">
    <source>
        <dbReference type="Google" id="ProtNLM"/>
    </source>
</evidence>
<evidence type="ECO:0000256" key="1">
    <source>
        <dbReference type="SAM" id="Phobius"/>
    </source>
</evidence>
<dbReference type="RefSeq" id="WP_002700802.1">
    <property type="nucleotide sequence ID" value="NZ_AAWS01000033.1"/>
</dbReference>
<reference evidence="2 3" key="1">
    <citation type="submission" date="2007-01" db="EMBL/GenBank/DDBJ databases">
        <authorList>
            <person name="Haygood M."/>
            <person name="Podell S."/>
            <person name="Anderson C."/>
            <person name="Hopkinson B."/>
            <person name="Roe K."/>
            <person name="Barbeau K."/>
            <person name="Gaasterland T."/>
            <person name="Ferriera S."/>
            <person name="Johnson J."/>
            <person name="Kravitz S."/>
            <person name="Beeson K."/>
            <person name="Sutton G."/>
            <person name="Rogers Y.-H."/>
            <person name="Friedman R."/>
            <person name="Frazier M."/>
            <person name="Venter J.C."/>
        </authorList>
    </citation>
    <scope>NUCLEOTIDE SEQUENCE [LARGE SCALE GENOMIC DNA]</scope>
    <source>
        <strain evidence="2 3">ATCC 23134</strain>
    </source>
</reference>
<keyword evidence="1" id="KW-1133">Transmembrane helix</keyword>
<organism evidence="2 3">
    <name type="scientific">Microscilla marina ATCC 23134</name>
    <dbReference type="NCBI Taxonomy" id="313606"/>
    <lineage>
        <taxon>Bacteria</taxon>
        <taxon>Pseudomonadati</taxon>
        <taxon>Bacteroidota</taxon>
        <taxon>Cytophagia</taxon>
        <taxon>Cytophagales</taxon>
        <taxon>Microscillaceae</taxon>
        <taxon>Microscilla</taxon>
    </lineage>
</organism>
<feature type="transmembrane region" description="Helical" evidence="1">
    <location>
        <begin position="7"/>
        <end position="26"/>
    </location>
</feature>
<keyword evidence="1" id="KW-0812">Transmembrane</keyword>
<name>A1ZSW7_MICM2</name>
<comment type="caution">
    <text evidence="2">The sequence shown here is derived from an EMBL/GenBank/DDBJ whole genome shotgun (WGS) entry which is preliminary data.</text>
</comment>
<evidence type="ECO:0000313" key="3">
    <source>
        <dbReference type="Proteomes" id="UP000004095"/>
    </source>
</evidence>
<sequence>MELWLKYLSVIAGSMFKFLFGPLISIANGLSFLESCVLTVIGMMISAILLSLLGEQIKKKIFNRYFKPKRLFTKNRRRTVRIWRKYGLAGVAFLTPVIFMPIGGPLIATYYGESWKRIVPYMFVSAIFWSPVTTGWVYFLGDMIQSNA</sequence>
<evidence type="ECO:0000313" key="2">
    <source>
        <dbReference type="EMBL" id="EAY26531.1"/>
    </source>
</evidence>
<feature type="transmembrane region" description="Helical" evidence="1">
    <location>
        <begin position="32"/>
        <end position="54"/>
    </location>
</feature>
<keyword evidence="3" id="KW-1185">Reference proteome</keyword>
<feature type="transmembrane region" description="Helical" evidence="1">
    <location>
        <begin position="86"/>
        <end position="112"/>
    </location>
</feature>